<sequence>MPWSRICNHCALNRPSDPPDNHLRSKVISYFQIEPTLACALACPGCSRSKQIRQRPGPHTLELNQLQNLLNGLLSEGYVVHNIEYCGQGEPLDHPNFKKIVEATRKAYPVGKQRLITNGNNDYRAKLDGTFIDEIMVSIDGATQQSYEKYRIGGALNTALNFTRNAKEANRKQFVVWKYILFTHNDTEDEIKLAEEIALGLGVDRLQFVRTHSEGKSVTWENKTLPLRWSNSVDTSTPLIERNSLP</sequence>
<dbReference type="EMBL" id="JAKJXH010000039">
    <property type="protein sequence ID" value="MCF7545379.1"/>
    <property type="molecule type" value="Genomic_DNA"/>
</dbReference>
<evidence type="ECO:0000256" key="4">
    <source>
        <dbReference type="ARBA" id="ARBA00023004"/>
    </source>
</evidence>
<dbReference type="InterPro" id="IPR007197">
    <property type="entry name" value="rSAM"/>
</dbReference>
<protein>
    <submittedName>
        <fullName evidence="7">Radical SAM protein</fullName>
    </submittedName>
</protein>
<evidence type="ECO:0000313" key="7">
    <source>
        <dbReference type="EMBL" id="MCF7545379.1"/>
    </source>
</evidence>
<dbReference type="PANTHER" id="PTHR11228:SF7">
    <property type="entry name" value="PQQA PEPTIDE CYCLASE"/>
    <property type="match status" value="1"/>
</dbReference>
<gene>
    <name evidence="7" type="ORF">L4G47_24595</name>
</gene>
<dbReference type="InterPro" id="IPR013785">
    <property type="entry name" value="Aldolase_TIM"/>
</dbReference>
<comment type="cofactor">
    <cofactor evidence="1">
        <name>[4Fe-4S] cluster</name>
        <dbReference type="ChEBI" id="CHEBI:49883"/>
    </cofactor>
</comment>
<dbReference type="SUPFAM" id="SSF102114">
    <property type="entry name" value="Radical SAM enzymes"/>
    <property type="match status" value="1"/>
</dbReference>
<dbReference type="RefSeq" id="WP_237254691.1">
    <property type="nucleotide sequence ID" value="NZ_JAKJXG010000017.1"/>
</dbReference>
<evidence type="ECO:0000256" key="5">
    <source>
        <dbReference type="ARBA" id="ARBA00023014"/>
    </source>
</evidence>
<reference evidence="7" key="1">
    <citation type="submission" date="2022-01" db="EMBL/GenBank/DDBJ databases">
        <title>Pseudomonas sp. nov. isolated from Antarctic regolith.</title>
        <authorList>
            <person name="Novakova D."/>
            <person name="Sedlar K."/>
        </authorList>
    </citation>
    <scope>NUCLEOTIDE SEQUENCE</scope>
    <source>
        <strain evidence="7">P2647</strain>
    </source>
</reference>
<keyword evidence="8" id="KW-1185">Reference proteome</keyword>
<dbReference type="CDD" id="cd01335">
    <property type="entry name" value="Radical_SAM"/>
    <property type="match status" value="1"/>
</dbReference>
<evidence type="ECO:0000256" key="1">
    <source>
        <dbReference type="ARBA" id="ARBA00001966"/>
    </source>
</evidence>
<proteinExistence type="predicted"/>
<name>A0ABS9ICD0_9PSED</name>
<feature type="domain" description="Radical SAM core" evidence="6">
    <location>
        <begin position="33"/>
        <end position="192"/>
    </location>
</feature>
<organism evidence="7 8">
    <name type="scientific">Pseudomonas petrae</name>
    <dbReference type="NCBI Taxonomy" id="2912190"/>
    <lineage>
        <taxon>Bacteria</taxon>
        <taxon>Pseudomonadati</taxon>
        <taxon>Pseudomonadota</taxon>
        <taxon>Gammaproteobacteria</taxon>
        <taxon>Pseudomonadales</taxon>
        <taxon>Pseudomonadaceae</taxon>
        <taxon>Pseudomonas</taxon>
    </lineage>
</organism>
<evidence type="ECO:0000256" key="3">
    <source>
        <dbReference type="ARBA" id="ARBA00022723"/>
    </source>
</evidence>
<evidence type="ECO:0000256" key="2">
    <source>
        <dbReference type="ARBA" id="ARBA00022691"/>
    </source>
</evidence>
<dbReference type="Gene3D" id="3.20.20.70">
    <property type="entry name" value="Aldolase class I"/>
    <property type="match status" value="1"/>
</dbReference>
<comment type="caution">
    <text evidence="7">The sequence shown here is derived from an EMBL/GenBank/DDBJ whole genome shotgun (WGS) entry which is preliminary data.</text>
</comment>
<dbReference type="SFLD" id="SFLDG01067">
    <property type="entry name" value="SPASM/twitch_domain_containing"/>
    <property type="match status" value="1"/>
</dbReference>
<evidence type="ECO:0000259" key="6">
    <source>
        <dbReference type="Pfam" id="PF04055"/>
    </source>
</evidence>
<dbReference type="Pfam" id="PF04055">
    <property type="entry name" value="Radical_SAM"/>
    <property type="match status" value="1"/>
</dbReference>
<keyword evidence="3" id="KW-0479">Metal-binding</keyword>
<keyword evidence="2" id="KW-0949">S-adenosyl-L-methionine</keyword>
<dbReference type="SFLD" id="SFLDS00029">
    <property type="entry name" value="Radical_SAM"/>
    <property type="match status" value="1"/>
</dbReference>
<keyword evidence="4" id="KW-0408">Iron</keyword>
<accession>A0ABS9ICD0</accession>
<dbReference type="InterPro" id="IPR050377">
    <property type="entry name" value="Radical_SAM_PqqE_MftC-like"/>
</dbReference>
<evidence type="ECO:0000313" key="8">
    <source>
        <dbReference type="Proteomes" id="UP001162905"/>
    </source>
</evidence>
<keyword evidence="5" id="KW-0411">Iron-sulfur</keyword>
<dbReference type="PANTHER" id="PTHR11228">
    <property type="entry name" value="RADICAL SAM DOMAIN PROTEIN"/>
    <property type="match status" value="1"/>
</dbReference>
<dbReference type="Proteomes" id="UP001162905">
    <property type="component" value="Unassembled WGS sequence"/>
</dbReference>
<dbReference type="InterPro" id="IPR058240">
    <property type="entry name" value="rSAM_sf"/>
</dbReference>